<evidence type="ECO:0000259" key="4">
    <source>
        <dbReference type="Pfam" id="PF13193"/>
    </source>
</evidence>
<dbReference type="EC" id="6.2.1.-" evidence="5"/>
<keyword evidence="6" id="KW-1185">Reference proteome</keyword>
<dbReference type="PANTHER" id="PTHR43201:SF5">
    <property type="entry name" value="MEDIUM-CHAIN ACYL-COA LIGASE ACSF2, MITOCHONDRIAL"/>
    <property type="match status" value="1"/>
</dbReference>
<reference evidence="5 6" key="1">
    <citation type="submission" date="2021-03" db="EMBL/GenBank/DDBJ databases">
        <title>Genomic Encyclopedia of Type Strains, Phase IV (KMG-IV): sequencing the most valuable type-strain genomes for metagenomic binning, comparative biology and taxonomic classification.</title>
        <authorList>
            <person name="Goeker M."/>
        </authorList>
    </citation>
    <scope>NUCLEOTIDE SEQUENCE [LARGE SCALE GENOMIC DNA]</scope>
    <source>
        <strain evidence="5 6">DSM 6139</strain>
    </source>
</reference>
<sequence>MGTTFSGFTEKLASKYGDKTAIVFRGEELTYRDLDNFSDRIMLFYLGNGISKGTHVGLLASNSAEWIIHYLALCKIGAVAVLFNTHLTGEELANALNYADVTYLTCGDRAEKAEFKVCLDKINRESAPMLKRIFHIGHELGPLLMSYKEPSELEAEYLRGRKASVDPADPVNLIFTSGTIAKPKGVLTSGYQMLTAAAEAARHMRLGPDTRICSVLPLYHCYGLSVDLLAGLTAGGTIYILEAFRSADVLECIEKNRCTVFNGVTTMFLAMMRHENRMNYKISSLITGTVAGSYVSPNEFMEISRNFSIPHLQMSYGQTEATAGITFSGFDESLESKSHHVGKPIEGTSLRISGAEGLPGISGEIEIKGFNVMKGYYRMKDESEKTFTDDGWMKTGDLGMLDEDGNLHITGRVKELIIRCGENISPVEVEACIRNYPGIEDVKVIGVPAEVIQEKVVACIILKKGWRINEQLLINHMRKHLAQFKIPESIEYFSEFPIGRTGKVNTGELKKMVTGTLAKV</sequence>
<dbReference type="InterPro" id="IPR025110">
    <property type="entry name" value="AMP-bd_C"/>
</dbReference>
<dbReference type="Gene3D" id="3.40.50.12780">
    <property type="entry name" value="N-terminal domain of ligase-like"/>
    <property type="match status" value="1"/>
</dbReference>
<evidence type="ECO:0000259" key="3">
    <source>
        <dbReference type="Pfam" id="PF00501"/>
    </source>
</evidence>
<organism evidence="5 6">
    <name type="scientific">Youngiibacter multivorans</name>
    <dbReference type="NCBI Taxonomy" id="937251"/>
    <lineage>
        <taxon>Bacteria</taxon>
        <taxon>Bacillati</taxon>
        <taxon>Bacillota</taxon>
        <taxon>Clostridia</taxon>
        <taxon>Eubacteriales</taxon>
        <taxon>Clostridiaceae</taxon>
        <taxon>Youngiibacter</taxon>
    </lineage>
</organism>
<evidence type="ECO:0000256" key="2">
    <source>
        <dbReference type="ARBA" id="ARBA00022598"/>
    </source>
</evidence>
<dbReference type="InterPro" id="IPR000873">
    <property type="entry name" value="AMP-dep_synth/lig_dom"/>
</dbReference>
<dbReference type="EMBL" id="JAGGKC010000030">
    <property type="protein sequence ID" value="MBP1920443.1"/>
    <property type="molecule type" value="Genomic_DNA"/>
</dbReference>
<dbReference type="InterPro" id="IPR045851">
    <property type="entry name" value="AMP-bd_C_sf"/>
</dbReference>
<dbReference type="InterPro" id="IPR042099">
    <property type="entry name" value="ANL_N_sf"/>
</dbReference>
<protein>
    <submittedName>
        <fullName evidence="5">Fatty-acyl-CoA synthase</fullName>
        <ecNumber evidence="5">6.2.1.-</ecNumber>
    </submittedName>
</protein>
<comment type="caution">
    <text evidence="5">The sequence shown here is derived from an EMBL/GenBank/DDBJ whole genome shotgun (WGS) entry which is preliminary data.</text>
</comment>
<dbReference type="Gene3D" id="3.30.300.30">
    <property type="match status" value="1"/>
</dbReference>
<dbReference type="Proteomes" id="UP001519271">
    <property type="component" value="Unassembled WGS sequence"/>
</dbReference>
<name>A0ABS4G798_9CLOT</name>
<dbReference type="GO" id="GO:0016874">
    <property type="term" value="F:ligase activity"/>
    <property type="evidence" value="ECO:0007669"/>
    <property type="project" value="UniProtKB-KW"/>
</dbReference>
<accession>A0ABS4G798</accession>
<dbReference type="Pfam" id="PF00501">
    <property type="entry name" value="AMP-binding"/>
    <property type="match status" value="1"/>
</dbReference>
<dbReference type="Pfam" id="PF13193">
    <property type="entry name" value="AMP-binding_C"/>
    <property type="match status" value="1"/>
</dbReference>
<feature type="domain" description="AMP-dependent synthetase/ligase" evidence="3">
    <location>
        <begin position="11"/>
        <end position="377"/>
    </location>
</feature>
<comment type="similarity">
    <text evidence="1">Belongs to the ATP-dependent AMP-binding enzyme family.</text>
</comment>
<evidence type="ECO:0000256" key="1">
    <source>
        <dbReference type="ARBA" id="ARBA00006432"/>
    </source>
</evidence>
<proteinExistence type="inferred from homology"/>
<keyword evidence="2 5" id="KW-0436">Ligase</keyword>
<dbReference type="SUPFAM" id="SSF56801">
    <property type="entry name" value="Acetyl-CoA synthetase-like"/>
    <property type="match status" value="1"/>
</dbReference>
<evidence type="ECO:0000313" key="5">
    <source>
        <dbReference type="EMBL" id="MBP1920443.1"/>
    </source>
</evidence>
<dbReference type="PANTHER" id="PTHR43201">
    <property type="entry name" value="ACYL-COA SYNTHETASE"/>
    <property type="match status" value="1"/>
</dbReference>
<dbReference type="RefSeq" id="WP_209460618.1">
    <property type="nucleotide sequence ID" value="NZ_JAGGKC010000030.1"/>
</dbReference>
<gene>
    <name evidence="5" type="ORF">J2Z34_002955</name>
</gene>
<feature type="domain" description="AMP-binding enzyme C-terminal" evidence="4">
    <location>
        <begin position="428"/>
        <end position="503"/>
    </location>
</feature>
<evidence type="ECO:0000313" key="6">
    <source>
        <dbReference type="Proteomes" id="UP001519271"/>
    </source>
</evidence>